<dbReference type="KEGG" id="mro:MROS_0803"/>
<gene>
    <name evidence="3" type="ordered locus">MROS_0803</name>
</gene>
<keyword evidence="1" id="KW-0732">Signal</keyword>
<evidence type="ECO:0000313" key="4">
    <source>
        <dbReference type="Proteomes" id="UP000009011"/>
    </source>
</evidence>
<feature type="chain" id="PRO_5005684992" description="Heavy metal binding domain-containing protein" evidence="1">
    <location>
        <begin position="22"/>
        <end position="163"/>
    </location>
</feature>
<accession>I6ZPS4</accession>
<dbReference type="RefSeq" id="WP_014855480.1">
    <property type="nucleotide sequence ID" value="NC_018178.1"/>
</dbReference>
<feature type="domain" description="Heavy metal binding" evidence="2">
    <location>
        <begin position="112"/>
        <end position="139"/>
    </location>
</feature>
<feature type="signal peptide" evidence="1">
    <location>
        <begin position="1"/>
        <end position="21"/>
    </location>
</feature>
<dbReference type="EMBL" id="CP003557">
    <property type="protein sequence ID" value="AFN74044.1"/>
    <property type="molecule type" value="Genomic_DNA"/>
</dbReference>
<sequence>MKIFKLTLIVLLTVFITGIQAQDKKDDHEAKCKMMVEKIQKTDANKDGKVFACPKCEVYQDEAGKCSKCGAELHEMTVDEVHKAICGKEKDHNHKMEMKSAKDYDKNKDGKVFQCSMCPNEISDEAGECPACGMKLKEVSVDDACKNLTKAKEKMEMKKKEMK</sequence>
<evidence type="ECO:0000313" key="3">
    <source>
        <dbReference type="EMBL" id="AFN74044.1"/>
    </source>
</evidence>
<dbReference type="STRING" id="1191523.MROS_0803"/>
<dbReference type="HOGENOM" id="CLU_1625128_0_0_10"/>
<dbReference type="AlphaFoldDB" id="I6ZPS4"/>
<protein>
    <recommendedName>
        <fullName evidence="2">Heavy metal binding domain-containing protein</fullName>
    </recommendedName>
</protein>
<evidence type="ECO:0000256" key="1">
    <source>
        <dbReference type="SAM" id="SignalP"/>
    </source>
</evidence>
<name>I6ZPS4_MELRP</name>
<dbReference type="Pfam" id="PF19335">
    <property type="entry name" value="HMBD"/>
    <property type="match status" value="1"/>
</dbReference>
<dbReference type="GO" id="GO:0046872">
    <property type="term" value="F:metal ion binding"/>
    <property type="evidence" value="ECO:0007669"/>
    <property type="project" value="InterPro"/>
</dbReference>
<dbReference type="InterPro" id="IPR045800">
    <property type="entry name" value="HMBD"/>
</dbReference>
<dbReference type="Proteomes" id="UP000009011">
    <property type="component" value="Chromosome"/>
</dbReference>
<dbReference type="OrthoDB" id="9757546at2"/>
<organism evidence="3 4">
    <name type="scientific">Melioribacter roseus (strain DSM 23840 / JCM 17771 / VKM B-2668 / P3M-2)</name>
    <dbReference type="NCBI Taxonomy" id="1191523"/>
    <lineage>
        <taxon>Bacteria</taxon>
        <taxon>Pseudomonadati</taxon>
        <taxon>Ignavibacteriota</taxon>
        <taxon>Ignavibacteria</taxon>
        <taxon>Ignavibacteriales</taxon>
        <taxon>Melioribacteraceae</taxon>
        <taxon>Melioribacter</taxon>
    </lineage>
</organism>
<evidence type="ECO:0000259" key="2">
    <source>
        <dbReference type="Pfam" id="PF19335"/>
    </source>
</evidence>
<reference evidence="3 4" key="1">
    <citation type="journal article" date="2013" name="PLoS ONE">
        <title>Genomic analysis of Melioribacter roseus, facultatively anaerobic organotrophic bacterium representing a novel deep lineage within Bacteriodetes/Chlorobi group.</title>
        <authorList>
            <person name="Kadnikov V.V."/>
            <person name="Mardanov A.V."/>
            <person name="Podosokorskaya O.A."/>
            <person name="Gavrilov S.N."/>
            <person name="Kublanov I.V."/>
            <person name="Beletsky A.V."/>
            <person name="Bonch-Osmolovskaya E.A."/>
            <person name="Ravin N.V."/>
        </authorList>
    </citation>
    <scope>NUCLEOTIDE SEQUENCE [LARGE SCALE GENOMIC DNA]</scope>
    <source>
        <strain evidence="4">JCM 17771 / P3M-2</strain>
    </source>
</reference>
<keyword evidence="4" id="KW-1185">Reference proteome</keyword>
<proteinExistence type="predicted"/>